<dbReference type="Proteomes" id="UP000642920">
    <property type="component" value="Unassembled WGS sequence"/>
</dbReference>
<organism evidence="1 2">
    <name type="scientific">Marivirga atlantica</name>
    <dbReference type="NCBI Taxonomy" id="1548457"/>
    <lineage>
        <taxon>Bacteria</taxon>
        <taxon>Pseudomonadati</taxon>
        <taxon>Bacteroidota</taxon>
        <taxon>Cytophagia</taxon>
        <taxon>Cytophagales</taxon>
        <taxon>Marivirgaceae</taxon>
        <taxon>Marivirga</taxon>
    </lineage>
</organism>
<name>A0A937AEC8_9BACT</name>
<dbReference type="AlphaFoldDB" id="A0A937AEC8"/>
<dbReference type="RefSeq" id="WP_201919038.1">
    <property type="nucleotide sequence ID" value="NZ_JAERQG010000001.1"/>
</dbReference>
<accession>A0A937AEC8</accession>
<protein>
    <recommendedName>
        <fullName evidence="3">Lipoprotein</fullName>
    </recommendedName>
</protein>
<gene>
    <name evidence="1" type="ORF">JKP34_06880</name>
</gene>
<evidence type="ECO:0000313" key="2">
    <source>
        <dbReference type="Proteomes" id="UP000642920"/>
    </source>
</evidence>
<proteinExistence type="predicted"/>
<keyword evidence="2" id="KW-1185">Reference proteome</keyword>
<evidence type="ECO:0000313" key="1">
    <source>
        <dbReference type="EMBL" id="MBL0764969.1"/>
    </source>
</evidence>
<dbReference type="PROSITE" id="PS51257">
    <property type="entry name" value="PROKAR_LIPOPROTEIN"/>
    <property type="match status" value="1"/>
</dbReference>
<reference evidence="1" key="1">
    <citation type="submission" date="2021-01" db="EMBL/GenBank/DDBJ databases">
        <title>Marivirga sp. nov., isolated from intertidal surface sediments.</title>
        <authorList>
            <person name="Zhang M."/>
        </authorList>
    </citation>
    <scope>NUCLEOTIDE SEQUENCE</scope>
    <source>
        <strain evidence="1">SM1354</strain>
    </source>
</reference>
<dbReference type="EMBL" id="JAERQG010000001">
    <property type="protein sequence ID" value="MBL0764969.1"/>
    <property type="molecule type" value="Genomic_DNA"/>
</dbReference>
<sequence>MKKKIPILFFAIFFGCQDKPQLNKNIDAQIHTIDRVVDHLFAKKDSQRFLIKYIPLLENGKFRNYILEEQGDSLLNELENHDDLKEIMISNLLVANNLEKEELASSRHIVIKENQSIDSAIRITNLNYIGELGLSEVSKGNFSLLYIELVSPNHYKGVTRFLLMQKVDNEWITKGNFEGIQISTDTSDFQ</sequence>
<evidence type="ECO:0008006" key="3">
    <source>
        <dbReference type="Google" id="ProtNLM"/>
    </source>
</evidence>
<comment type="caution">
    <text evidence="1">The sequence shown here is derived from an EMBL/GenBank/DDBJ whole genome shotgun (WGS) entry which is preliminary data.</text>
</comment>